<dbReference type="InterPro" id="IPR003473">
    <property type="entry name" value="NadA"/>
</dbReference>
<keyword evidence="10 14" id="KW-0408">Iron</keyword>
<gene>
    <name evidence="14" type="primary">nadA</name>
    <name evidence="15" type="ORF">cpu_17090</name>
</gene>
<feature type="binding site" evidence="14">
    <location>
        <position position="135"/>
    </location>
    <ligand>
        <name>iminosuccinate</name>
        <dbReference type="ChEBI" id="CHEBI:77875"/>
    </ligand>
</feature>
<dbReference type="GO" id="GO:0008987">
    <property type="term" value="F:quinolinate synthetase A activity"/>
    <property type="evidence" value="ECO:0007669"/>
    <property type="project" value="UniProtKB-UniRule"/>
</dbReference>
<keyword evidence="11 14" id="KW-0411">Iron-sulfur</keyword>
<keyword evidence="8 14" id="KW-0808">Transferase</keyword>
<comment type="similarity">
    <text evidence="14">Belongs to the quinolinate synthase family. Type 2 subfamily.</text>
</comment>
<evidence type="ECO:0000256" key="1">
    <source>
        <dbReference type="ARBA" id="ARBA00003791"/>
    </source>
</evidence>
<dbReference type="EC" id="2.5.1.72" evidence="4 14"/>
<dbReference type="AlphaFoldDB" id="A0A1L8CWG6"/>
<evidence type="ECO:0000256" key="12">
    <source>
        <dbReference type="ARBA" id="ARBA00050125"/>
    </source>
</evidence>
<dbReference type="InterPro" id="IPR036094">
    <property type="entry name" value="NadA_sf"/>
</dbReference>
<keyword evidence="5 14" id="KW-0004">4Fe-4S</keyword>
<evidence type="ECO:0000256" key="11">
    <source>
        <dbReference type="ARBA" id="ARBA00023014"/>
    </source>
</evidence>
<keyword evidence="7 14" id="KW-0662">Pyridine nucleotide biosynthesis</keyword>
<feature type="binding site" evidence="14">
    <location>
        <position position="221"/>
    </location>
    <ligand>
        <name>iminosuccinate</name>
        <dbReference type="ChEBI" id="CHEBI:77875"/>
    </ligand>
</feature>
<dbReference type="PANTHER" id="PTHR30573:SF0">
    <property type="entry name" value="QUINOLINATE SYNTHASE, CHLOROPLASTIC"/>
    <property type="match status" value="1"/>
</dbReference>
<protein>
    <recommendedName>
        <fullName evidence="13 14">Quinolinate synthase</fullName>
        <ecNumber evidence="4 14">2.5.1.72</ecNumber>
    </recommendedName>
</protein>
<accession>A0A1L8CWG6</accession>
<feature type="binding site" evidence="14">
    <location>
        <begin position="204"/>
        <end position="206"/>
    </location>
    <ligand>
        <name>iminosuccinate</name>
        <dbReference type="ChEBI" id="CHEBI:77875"/>
    </ligand>
</feature>
<evidence type="ECO:0000256" key="7">
    <source>
        <dbReference type="ARBA" id="ARBA00022642"/>
    </source>
</evidence>
<dbReference type="STRING" id="870242.cpu_17090"/>
<dbReference type="EMBL" id="BDJK01000036">
    <property type="protein sequence ID" value="GAV23199.1"/>
    <property type="molecule type" value="Genomic_DNA"/>
</dbReference>
<feature type="binding site" evidence="14">
    <location>
        <position position="47"/>
    </location>
    <ligand>
        <name>iminosuccinate</name>
        <dbReference type="ChEBI" id="CHEBI:77875"/>
    </ligand>
</feature>
<dbReference type="NCBIfam" id="NF006879">
    <property type="entry name" value="PRK09375.1-4"/>
    <property type="match status" value="1"/>
</dbReference>
<keyword evidence="9 14" id="KW-0479">Metal-binding</keyword>
<proteinExistence type="inferred from homology"/>
<dbReference type="FunFam" id="3.40.50.10800:FF:000001">
    <property type="entry name" value="Quinolinate synthase A"/>
    <property type="match status" value="1"/>
</dbReference>
<evidence type="ECO:0000256" key="10">
    <source>
        <dbReference type="ARBA" id="ARBA00023004"/>
    </source>
</evidence>
<feature type="binding site" evidence="14">
    <location>
        <position position="266"/>
    </location>
    <ligand>
        <name>[4Fe-4S] cluster</name>
        <dbReference type="ChEBI" id="CHEBI:49883"/>
    </ligand>
</feature>
<sequence length="309" mass="33843">MKEMFDEKTRKIMDEVVRLKKEKDAIILAHLYQRPEVQEVADYVGDSLGLARTAAKTSAKVIVFAGVHFMAESAKILSPDKIVLLPEIDAGCPLADTITAESLRAKKAQHPGAVVVTYVNSSAAVKAESDIICTSANAVKVVESIPSDKEIIFTPDQNLGNYVAKKTGRKLILWEGYCNTHQRLTPDDIREAKAQYPNAKVLVHPECRPEVVALADGVFSTTGIINYVVNDPGDEFIIGTEAGIMHQLSKKAPHKKCYLASPKLVCPNMKLTTIEKVKLSLETLEPQIEVEPEIAQKALQALEKMLAIG</sequence>
<dbReference type="HAMAP" id="MF_00568">
    <property type="entry name" value="NadA_type2"/>
    <property type="match status" value="1"/>
</dbReference>
<evidence type="ECO:0000256" key="6">
    <source>
        <dbReference type="ARBA" id="ARBA00022490"/>
    </source>
</evidence>
<name>A0A1L8CWG6_9THEO</name>
<dbReference type="GO" id="GO:0046872">
    <property type="term" value="F:metal ion binding"/>
    <property type="evidence" value="ECO:0007669"/>
    <property type="project" value="UniProtKB-KW"/>
</dbReference>
<dbReference type="UniPathway" id="UPA00253">
    <property type="reaction ID" value="UER00327"/>
</dbReference>
<dbReference type="NCBIfam" id="TIGR00550">
    <property type="entry name" value="nadA"/>
    <property type="match status" value="1"/>
</dbReference>
<comment type="pathway">
    <text evidence="3 14">Cofactor biosynthesis; NAD(+) biosynthesis; quinolinate from iminoaspartate: step 1/1.</text>
</comment>
<reference evidence="16" key="1">
    <citation type="submission" date="2016-12" db="EMBL/GenBank/DDBJ databases">
        <title>Draft Genome Sequences od Carboxydothermus pertinax and islandicus, Hydrogenogenic Carboxydotrophic Bacteria.</title>
        <authorList>
            <person name="Fukuyama Y."/>
            <person name="Ohmae K."/>
            <person name="Yoneda Y."/>
            <person name="Yoshida T."/>
            <person name="Sako Y."/>
        </authorList>
    </citation>
    <scope>NUCLEOTIDE SEQUENCE [LARGE SCALE GENOMIC DNA]</scope>
    <source>
        <strain evidence="16">Ug1</strain>
    </source>
</reference>
<evidence type="ECO:0000256" key="3">
    <source>
        <dbReference type="ARBA" id="ARBA00005065"/>
    </source>
</evidence>
<evidence type="ECO:0000256" key="14">
    <source>
        <dbReference type="HAMAP-Rule" id="MF_00568"/>
    </source>
</evidence>
<dbReference type="FunFam" id="3.40.50.10800:FF:000003">
    <property type="entry name" value="Quinolinate synthase A"/>
    <property type="match status" value="1"/>
</dbReference>
<evidence type="ECO:0000256" key="2">
    <source>
        <dbReference type="ARBA" id="ARBA00004496"/>
    </source>
</evidence>
<feature type="binding site" evidence="14">
    <location>
        <position position="178"/>
    </location>
    <ligand>
        <name>[4Fe-4S] cluster</name>
        <dbReference type="ChEBI" id="CHEBI:49883"/>
    </ligand>
</feature>
<evidence type="ECO:0000256" key="13">
    <source>
        <dbReference type="ARBA" id="ARBA00073059"/>
    </source>
</evidence>
<organism evidence="15 16">
    <name type="scientific">Carboxydothermus pertinax</name>
    <dbReference type="NCBI Taxonomy" id="870242"/>
    <lineage>
        <taxon>Bacteria</taxon>
        <taxon>Bacillati</taxon>
        <taxon>Bacillota</taxon>
        <taxon>Clostridia</taxon>
        <taxon>Thermoanaerobacterales</taxon>
        <taxon>Thermoanaerobacteraceae</taxon>
        <taxon>Carboxydothermus</taxon>
    </lineage>
</organism>
<keyword evidence="16" id="KW-1185">Reference proteome</keyword>
<evidence type="ECO:0000256" key="9">
    <source>
        <dbReference type="ARBA" id="ARBA00022723"/>
    </source>
</evidence>
<evidence type="ECO:0000256" key="4">
    <source>
        <dbReference type="ARBA" id="ARBA00012669"/>
    </source>
</evidence>
<dbReference type="Gene3D" id="3.40.50.10800">
    <property type="entry name" value="NadA-like"/>
    <property type="match status" value="3"/>
</dbReference>
<comment type="cofactor">
    <cofactor evidence="14">
        <name>[4Fe-4S] cluster</name>
        <dbReference type="ChEBI" id="CHEBI:49883"/>
    </cofactor>
    <text evidence="14">Binds 1 [4Fe-4S] cluster per subunit.</text>
</comment>
<evidence type="ECO:0000256" key="5">
    <source>
        <dbReference type="ARBA" id="ARBA00022485"/>
    </source>
</evidence>
<dbReference type="GO" id="GO:0034628">
    <property type="term" value="P:'de novo' NAD+ biosynthetic process from L-aspartate"/>
    <property type="evidence" value="ECO:0007669"/>
    <property type="project" value="TreeGrafter"/>
</dbReference>
<comment type="catalytic activity">
    <reaction evidence="12">
        <text>iminosuccinate + dihydroxyacetone phosphate = quinolinate + phosphate + 2 H2O + H(+)</text>
        <dbReference type="Rhea" id="RHEA:25888"/>
        <dbReference type="ChEBI" id="CHEBI:15377"/>
        <dbReference type="ChEBI" id="CHEBI:15378"/>
        <dbReference type="ChEBI" id="CHEBI:29959"/>
        <dbReference type="ChEBI" id="CHEBI:43474"/>
        <dbReference type="ChEBI" id="CHEBI:57642"/>
        <dbReference type="ChEBI" id="CHEBI:77875"/>
        <dbReference type="EC" id="2.5.1.72"/>
    </reaction>
    <physiologicalReaction direction="left-to-right" evidence="12">
        <dbReference type="Rhea" id="RHEA:25889"/>
    </physiologicalReaction>
</comment>
<evidence type="ECO:0000313" key="15">
    <source>
        <dbReference type="EMBL" id="GAV23199.1"/>
    </source>
</evidence>
<dbReference type="InterPro" id="IPR023066">
    <property type="entry name" value="Quinolinate_synth_type2"/>
</dbReference>
<evidence type="ECO:0000313" key="16">
    <source>
        <dbReference type="Proteomes" id="UP000187485"/>
    </source>
</evidence>
<feature type="binding site" evidence="14">
    <location>
        <begin position="118"/>
        <end position="120"/>
    </location>
    <ligand>
        <name>iminosuccinate</name>
        <dbReference type="ChEBI" id="CHEBI:77875"/>
    </ligand>
</feature>
<comment type="function">
    <text evidence="1 14">Catalyzes the condensation of iminoaspartate with dihydroxyacetone phosphate to form quinolinate.</text>
</comment>
<dbReference type="NCBIfam" id="NF006878">
    <property type="entry name" value="PRK09375.1-2"/>
    <property type="match status" value="1"/>
</dbReference>
<dbReference type="GO" id="GO:0005737">
    <property type="term" value="C:cytoplasm"/>
    <property type="evidence" value="ECO:0007669"/>
    <property type="project" value="UniProtKB-SubCell"/>
</dbReference>
<dbReference type="Pfam" id="PF02445">
    <property type="entry name" value="NadA"/>
    <property type="match status" value="1"/>
</dbReference>
<comment type="subcellular location">
    <subcellularLocation>
        <location evidence="2 14">Cytoplasm</location>
    </subcellularLocation>
</comment>
<dbReference type="SUPFAM" id="SSF142754">
    <property type="entry name" value="NadA-like"/>
    <property type="match status" value="1"/>
</dbReference>
<feature type="binding site" evidence="14">
    <location>
        <position position="92"/>
    </location>
    <ligand>
        <name>[4Fe-4S] cluster</name>
        <dbReference type="ChEBI" id="CHEBI:49883"/>
    </ligand>
</feature>
<evidence type="ECO:0000256" key="8">
    <source>
        <dbReference type="ARBA" id="ARBA00022679"/>
    </source>
</evidence>
<feature type="binding site" evidence="14">
    <location>
        <position position="30"/>
    </location>
    <ligand>
        <name>iminosuccinate</name>
        <dbReference type="ChEBI" id="CHEBI:77875"/>
    </ligand>
</feature>
<dbReference type="Proteomes" id="UP000187485">
    <property type="component" value="Unassembled WGS sequence"/>
</dbReference>
<dbReference type="PANTHER" id="PTHR30573">
    <property type="entry name" value="QUINOLINATE SYNTHETASE A"/>
    <property type="match status" value="1"/>
</dbReference>
<comment type="caution">
    <text evidence="15">The sequence shown here is derived from an EMBL/GenBank/DDBJ whole genome shotgun (WGS) entry which is preliminary data.</text>
</comment>
<dbReference type="GO" id="GO:0051539">
    <property type="term" value="F:4 iron, 4 sulfur cluster binding"/>
    <property type="evidence" value="ECO:0007669"/>
    <property type="project" value="UniProtKB-KW"/>
</dbReference>
<keyword evidence="6 14" id="KW-0963">Cytoplasm</keyword>